<dbReference type="PANTHER" id="PTHR13274">
    <property type="entry name" value="MITOCHONDRIAL RIBOSOMAL PROTEIN S25"/>
    <property type="match status" value="1"/>
</dbReference>
<dbReference type="Proteomes" id="UP000014500">
    <property type="component" value="Unassembled WGS sequence"/>
</dbReference>
<dbReference type="GO" id="GO:0005739">
    <property type="term" value="C:mitochondrion"/>
    <property type="evidence" value="ECO:0007669"/>
    <property type="project" value="UniProtKB-SubCell"/>
</dbReference>
<reference evidence="9" key="2">
    <citation type="submission" date="2015-02" db="UniProtKB">
        <authorList>
            <consortium name="EnsemblMetazoa"/>
        </authorList>
    </citation>
    <scope>IDENTIFICATION</scope>
</reference>
<dbReference type="PANTHER" id="PTHR13274:SF2">
    <property type="entry name" value="SMALL RIBOSOMAL SUBUNIT PROTEIN MS25"/>
    <property type="match status" value="1"/>
</dbReference>
<dbReference type="InterPro" id="IPR036249">
    <property type="entry name" value="Thioredoxin-like_sf"/>
</dbReference>
<evidence type="ECO:0000256" key="6">
    <source>
        <dbReference type="ARBA" id="ARBA00035139"/>
    </source>
</evidence>
<dbReference type="SMART" id="SM00916">
    <property type="entry name" value="L51_S25_CI-B8"/>
    <property type="match status" value="1"/>
</dbReference>
<keyword evidence="4" id="KW-0496">Mitochondrion</keyword>
<dbReference type="InterPro" id="IPR040049">
    <property type="entry name" value="Ribosomal_mS25/mL61"/>
</dbReference>
<dbReference type="HOGENOM" id="CLU_094727_0_0_1"/>
<dbReference type="eggNOG" id="KOG4079">
    <property type="taxonomic scope" value="Eukaryota"/>
</dbReference>
<dbReference type="SUPFAM" id="SSF52833">
    <property type="entry name" value="Thioredoxin-like"/>
    <property type="match status" value="1"/>
</dbReference>
<feature type="domain" description="Ribosomal protein/NADH dehydrogenase" evidence="8">
    <location>
        <begin position="37"/>
        <end position="110"/>
    </location>
</feature>
<sequence length="168" mass="19834">MPFMRGVSPIRRTLKYLESGKIHFKECVKIMTINYNYRGDEHEGARDFIFWYLPQIQYKNPDVQMVTFRNLTPTPFIRCYLDDGREVLMDVFNKSKDEIHDHLNRILGKTEETLREERQAQIKIANPANFGLGCRRHCMCEVTGQIPCPNIVQLPNKYRGKFIFAPDF</sequence>
<evidence type="ECO:0000256" key="5">
    <source>
        <dbReference type="ARBA" id="ARBA00023274"/>
    </source>
</evidence>
<accession>T1JMZ4</accession>
<evidence type="ECO:0000313" key="9">
    <source>
        <dbReference type="EnsemblMetazoa" id="SMAR015223-PA"/>
    </source>
</evidence>
<keyword evidence="3" id="KW-0689">Ribosomal protein</keyword>
<evidence type="ECO:0000259" key="8">
    <source>
        <dbReference type="SMART" id="SM00916"/>
    </source>
</evidence>
<dbReference type="Gene3D" id="3.40.30.10">
    <property type="entry name" value="Glutaredoxin"/>
    <property type="match status" value="1"/>
</dbReference>
<dbReference type="GO" id="GO:1990904">
    <property type="term" value="C:ribonucleoprotein complex"/>
    <property type="evidence" value="ECO:0007669"/>
    <property type="project" value="UniProtKB-KW"/>
</dbReference>
<evidence type="ECO:0000256" key="1">
    <source>
        <dbReference type="ARBA" id="ARBA00004173"/>
    </source>
</evidence>
<reference evidence="10" key="1">
    <citation type="submission" date="2011-05" db="EMBL/GenBank/DDBJ databases">
        <authorList>
            <person name="Richards S.R."/>
            <person name="Qu J."/>
            <person name="Jiang H."/>
            <person name="Jhangiani S.N."/>
            <person name="Agravi P."/>
            <person name="Goodspeed R."/>
            <person name="Gross S."/>
            <person name="Mandapat C."/>
            <person name="Jackson L."/>
            <person name="Mathew T."/>
            <person name="Pu L."/>
            <person name="Thornton R."/>
            <person name="Saada N."/>
            <person name="Wilczek-Boney K.B."/>
            <person name="Lee S."/>
            <person name="Kovar C."/>
            <person name="Wu Y."/>
            <person name="Scherer S.E."/>
            <person name="Worley K.C."/>
            <person name="Muzny D.M."/>
            <person name="Gibbs R."/>
        </authorList>
    </citation>
    <scope>NUCLEOTIDE SEQUENCE</scope>
    <source>
        <strain evidence="10">Brora</strain>
    </source>
</reference>
<dbReference type="EMBL" id="JH431734">
    <property type="status" value="NOT_ANNOTATED_CDS"/>
    <property type="molecule type" value="Genomic_DNA"/>
</dbReference>
<comment type="similarity">
    <text evidence="2">Belongs to the mitochondrion-specific ribosomal protein mS25 family.</text>
</comment>
<keyword evidence="5" id="KW-0687">Ribonucleoprotein</keyword>
<dbReference type="GO" id="GO:0005840">
    <property type="term" value="C:ribosome"/>
    <property type="evidence" value="ECO:0007669"/>
    <property type="project" value="UniProtKB-KW"/>
</dbReference>
<keyword evidence="10" id="KW-1185">Reference proteome</keyword>
<evidence type="ECO:0000256" key="2">
    <source>
        <dbReference type="ARBA" id="ARBA00008046"/>
    </source>
</evidence>
<evidence type="ECO:0000256" key="4">
    <source>
        <dbReference type="ARBA" id="ARBA00023128"/>
    </source>
</evidence>
<dbReference type="GO" id="GO:0003735">
    <property type="term" value="F:structural constituent of ribosome"/>
    <property type="evidence" value="ECO:0007669"/>
    <property type="project" value="InterPro"/>
</dbReference>
<evidence type="ECO:0000256" key="7">
    <source>
        <dbReference type="ARBA" id="ARBA00035369"/>
    </source>
</evidence>
<evidence type="ECO:0000313" key="10">
    <source>
        <dbReference type="Proteomes" id="UP000014500"/>
    </source>
</evidence>
<name>T1JMZ4_STRMM</name>
<organism evidence="9 10">
    <name type="scientific">Strigamia maritima</name>
    <name type="common">European centipede</name>
    <name type="synonym">Geophilus maritimus</name>
    <dbReference type="NCBI Taxonomy" id="126957"/>
    <lineage>
        <taxon>Eukaryota</taxon>
        <taxon>Metazoa</taxon>
        <taxon>Ecdysozoa</taxon>
        <taxon>Arthropoda</taxon>
        <taxon>Myriapoda</taxon>
        <taxon>Chilopoda</taxon>
        <taxon>Pleurostigmophora</taxon>
        <taxon>Geophilomorpha</taxon>
        <taxon>Linotaeniidae</taxon>
        <taxon>Strigamia</taxon>
    </lineage>
</organism>
<dbReference type="PhylomeDB" id="T1JMZ4"/>
<proteinExistence type="inferred from homology"/>
<dbReference type="InterPro" id="IPR007741">
    <property type="entry name" value="Ribosomal_mL43/mS25/NADH_DH"/>
</dbReference>
<evidence type="ECO:0000256" key="3">
    <source>
        <dbReference type="ARBA" id="ARBA00022980"/>
    </source>
</evidence>
<protein>
    <recommendedName>
        <fullName evidence="6">Small ribosomal subunit protein mS25</fullName>
    </recommendedName>
    <alternativeName>
        <fullName evidence="7">28S ribosomal protein S25, mitochondrial</fullName>
    </alternativeName>
</protein>
<dbReference type="Pfam" id="PF05047">
    <property type="entry name" value="L51_S25_CI-B8"/>
    <property type="match status" value="1"/>
</dbReference>
<comment type="subcellular location">
    <subcellularLocation>
        <location evidence="1">Mitochondrion</location>
    </subcellularLocation>
</comment>
<dbReference type="EnsemblMetazoa" id="SMAR015223-RA">
    <property type="protein sequence ID" value="SMAR015223-PA"/>
    <property type="gene ID" value="SMAR015223"/>
</dbReference>
<dbReference type="OMA" id="FCICEVP"/>
<dbReference type="AlphaFoldDB" id="T1JMZ4"/>
<dbReference type="STRING" id="126957.T1JMZ4"/>